<organism evidence="1 2">
    <name type="scientific">Herpetosiphon geysericola</name>
    <dbReference type="NCBI Taxonomy" id="70996"/>
    <lineage>
        <taxon>Bacteria</taxon>
        <taxon>Bacillati</taxon>
        <taxon>Chloroflexota</taxon>
        <taxon>Chloroflexia</taxon>
        <taxon>Herpetosiphonales</taxon>
        <taxon>Herpetosiphonaceae</taxon>
        <taxon>Herpetosiphon</taxon>
    </lineage>
</organism>
<accession>A0A0N8GR41</accession>
<name>A0A0N8GR41_9CHLR</name>
<gene>
    <name evidence="1" type="ORF">SE18_17560</name>
</gene>
<sequence length="171" mass="19386">MAHSDVYDPVHNELWALSVMASTLDNVRLRVFGLQPDVQQERPQGFARSLAQVLSSLRRGEVELIAVVEQALKTENPMLNTIFNRYPKAFVLNPAEELGSFMDIRETSLGLLRSLTSTQWERKVNDPERGLVSLSQLAVERANLDLEEMDYMAQLRHAIVQLEPIQGNDAR</sequence>
<dbReference type="InterPro" id="IPR034660">
    <property type="entry name" value="DinB/YfiT-like"/>
</dbReference>
<comment type="caution">
    <text evidence="1">The sequence shown here is derived from an EMBL/GenBank/DDBJ whole genome shotgun (WGS) entry which is preliminary data.</text>
</comment>
<dbReference type="AlphaFoldDB" id="A0A0N8GR41"/>
<dbReference type="Gene3D" id="1.20.120.450">
    <property type="entry name" value="dinb family like domain"/>
    <property type="match status" value="1"/>
</dbReference>
<protein>
    <submittedName>
        <fullName evidence="1">Uncharacterized protein</fullName>
    </submittedName>
</protein>
<proteinExistence type="predicted"/>
<dbReference type="SUPFAM" id="SSF109854">
    <property type="entry name" value="DinB/YfiT-like putative metalloenzymes"/>
    <property type="match status" value="1"/>
</dbReference>
<dbReference type="RefSeq" id="WP_054535756.1">
    <property type="nucleotide sequence ID" value="NZ_LGKP01000025.1"/>
</dbReference>
<reference evidence="1 2" key="1">
    <citation type="submission" date="2015-07" db="EMBL/GenBank/DDBJ databases">
        <title>Whole genome sequence of Herpetosiphon geysericola DSM 7119.</title>
        <authorList>
            <person name="Hemp J."/>
            <person name="Ward L.M."/>
            <person name="Pace L.A."/>
            <person name="Fischer W.W."/>
        </authorList>
    </citation>
    <scope>NUCLEOTIDE SEQUENCE [LARGE SCALE GENOMIC DNA]</scope>
    <source>
        <strain evidence="1 2">DSM 7119</strain>
    </source>
</reference>
<evidence type="ECO:0000313" key="1">
    <source>
        <dbReference type="EMBL" id="KPL85442.1"/>
    </source>
</evidence>
<dbReference type="EMBL" id="LGKP01000025">
    <property type="protein sequence ID" value="KPL85442.1"/>
    <property type="molecule type" value="Genomic_DNA"/>
</dbReference>
<dbReference type="Proteomes" id="UP000050277">
    <property type="component" value="Unassembled WGS sequence"/>
</dbReference>
<dbReference type="OrthoDB" id="9823222at2"/>
<keyword evidence="2" id="KW-1185">Reference proteome</keyword>
<evidence type="ECO:0000313" key="2">
    <source>
        <dbReference type="Proteomes" id="UP000050277"/>
    </source>
</evidence>